<dbReference type="InterPro" id="IPR008927">
    <property type="entry name" value="6-PGluconate_DH-like_C_sf"/>
</dbReference>
<keyword evidence="4" id="KW-1185">Reference proteome</keyword>
<dbReference type="Pfam" id="PF10727">
    <property type="entry name" value="Rossmann-like"/>
    <property type="match status" value="1"/>
</dbReference>
<proteinExistence type="predicted"/>
<dbReference type="RefSeq" id="WP_073240003.1">
    <property type="nucleotide sequence ID" value="NZ_FQUY01000028.1"/>
</dbReference>
<dbReference type="OrthoDB" id="9810755at2"/>
<dbReference type="InterPro" id="IPR036291">
    <property type="entry name" value="NAD(P)-bd_dom_sf"/>
</dbReference>
<dbReference type="Gene3D" id="3.40.50.720">
    <property type="entry name" value="NAD(P)-binding Rossmann-like Domain"/>
    <property type="match status" value="1"/>
</dbReference>
<dbReference type="STRING" id="1121429.SAMN02745133_02808"/>
<dbReference type="InterPro" id="IPR019665">
    <property type="entry name" value="OxRdtase/DH_put_Rossmann_dom"/>
</dbReference>
<dbReference type="Gene3D" id="1.10.1040.20">
    <property type="entry name" value="ProC-like, C-terminal domain"/>
    <property type="match status" value="1"/>
</dbReference>
<dbReference type="Pfam" id="PF10728">
    <property type="entry name" value="DUF2520"/>
    <property type="match status" value="1"/>
</dbReference>
<accession>A0A1M5C5K0</accession>
<evidence type="ECO:0000259" key="2">
    <source>
        <dbReference type="Pfam" id="PF10728"/>
    </source>
</evidence>
<gene>
    <name evidence="3" type="ORF">SAMN02745133_02808</name>
</gene>
<evidence type="ECO:0000259" key="1">
    <source>
        <dbReference type="Pfam" id="PF10727"/>
    </source>
</evidence>
<dbReference type="SUPFAM" id="SSF51735">
    <property type="entry name" value="NAD(P)-binding Rossmann-fold domains"/>
    <property type="match status" value="1"/>
</dbReference>
<dbReference type="AlphaFoldDB" id="A0A1M5C5K0"/>
<feature type="domain" description="DUF2520" evidence="2">
    <location>
        <begin position="139"/>
        <end position="266"/>
    </location>
</feature>
<dbReference type="SUPFAM" id="SSF48179">
    <property type="entry name" value="6-phosphogluconate dehydrogenase C-terminal domain-like"/>
    <property type="match status" value="1"/>
</dbReference>
<dbReference type="InterPro" id="IPR018931">
    <property type="entry name" value="DUF2520"/>
</dbReference>
<dbReference type="InterPro" id="IPR037108">
    <property type="entry name" value="TM1727-like_C_sf"/>
</dbReference>
<name>A0A1M5C5K0_9FIRM</name>
<dbReference type="PANTHER" id="PTHR40459:SF1">
    <property type="entry name" value="CONSERVED HYPOTHETICAL ALANINE AND LEUCINE RICH PROTEIN"/>
    <property type="match status" value="1"/>
</dbReference>
<organism evidence="3 4">
    <name type="scientific">Desulforamulus putei DSM 12395</name>
    <dbReference type="NCBI Taxonomy" id="1121429"/>
    <lineage>
        <taxon>Bacteria</taxon>
        <taxon>Bacillati</taxon>
        <taxon>Bacillota</taxon>
        <taxon>Clostridia</taxon>
        <taxon>Eubacteriales</taxon>
        <taxon>Peptococcaceae</taxon>
        <taxon>Desulforamulus</taxon>
    </lineage>
</organism>
<protein>
    <submittedName>
        <fullName evidence="3">Predicted oxidoreductase, contains short-chain dehydrogenase (SDR) and DUF2520 domains</fullName>
    </submittedName>
</protein>
<evidence type="ECO:0000313" key="4">
    <source>
        <dbReference type="Proteomes" id="UP000184148"/>
    </source>
</evidence>
<dbReference type="EMBL" id="FQUY01000028">
    <property type="protein sequence ID" value="SHF49916.1"/>
    <property type="molecule type" value="Genomic_DNA"/>
</dbReference>
<dbReference type="Proteomes" id="UP000184148">
    <property type="component" value="Unassembled WGS sequence"/>
</dbReference>
<evidence type="ECO:0000313" key="3">
    <source>
        <dbReference type="EMBL" id="SHF49916.1"/>
    </source>
</evidence>
<dbReference type="PANTHER" id="PTHR40459">
    <property type="entry name" value="CONSERVED HYPOTHETICAL ALANINE AND LEUCINE RICH PROTEIN"/>
    <property type="match status" value="1"/>
</dbReference>
<feature type="domain" description="Putative oxidoreductase/dehydrogenase Rossmann-like" evidence="1">
    <location>
        <begin position="6"/>
        <end position="121"/>
    </location>
</feature>
<reference evidence="4" key="1">
    <citation type="submission" date="2016-11" db="EMBL/GenBank/DDBJ databases">
        <authorList>
            <person name="Varghese N."/>
            <person name="Submissions S."/>
        </authorList>
    </citation>
    <scope>NUCLEOTIDE SEQUENCE [LARGE SCALE GENOMIC DNA]</scope>
    <source>
        <strain evidence="4">DSM 12395</strain>
    </source>
</reference>
<sequence>MNRKPSFAIIGAGKVGSALGVLLKERGYLPVAVYSRTLSSARRLADQLQTRVVHHPAEAAGAAELVFITTTDREIGSTAALIARKGGCRPGQIIIHTSGALASDILAPVRQQGAWAVSVHPLQAFASLESAKENLPGSCFALEGDEQALDRVIELVNDLRGRYFVIKPEDKPLYHAAAVVASNYLVSLIHLSASIYQELGLDEEQAMDALFPLIQGTINNIARSGPAGALTGPVARGDGATLRGHMKALRKMDWRTREAYRSLGLYTVGVAMENGSLTPNEGAALSNIFLEVDNRDQKSNYSRLPAHETGRHPHSHVNRLRLSDGYVGRCFRYRRNPGGGLPR</sequence>